<sequence>MYNDRRYHVINPTLPPRLLLSSFFPKQVQAHVHPGPIVPDVLTRQHEHRSGLIWSGDHETCFTNLQCRCFNHNLFQCYNTALHRGNDHTYWATQHASHVNVWHQWQLRVRDGPALAVEVLSYPNDEYIRWYRGITRVYIGNPANCDTYSVGYQSGVDRRMMVHSRVSFFLYSYAFHLFMIDF</sequence>
<name>A0ACC0AFX5_CATRO</name>
<organism evidence="1 2">
    <name type="scientific">Catharanthus roseus</name>
    <name type="common">Madagascar periwinkle</name>
    <name type="synonym">Vinca rosea</name>
    <dbReference type="NCBI Taxonomy" id="4058"/>
    <lineage>
        <taxon>Eukaryota</taxon>
        <taxon>Viridiplantae</taxon>
        <taxon>Streptophyta</taxon>
        <taxon>Embryophyta</taxon>
        <taxon>Tracheophyta</taxon>
        <taxon>Spermatophyta</taxon>
        <taxon>Magnoliopsida</taxon>
        <taxon>eudicotyledons</taxon>
        <taxon>Gunneridae</taxon>
        <taxon>Pentapetalae</taxon>
        <taxon>asterids</taxon>
        <taxon>lamiids</taxon>
        <taxon>Gentianales</taxon>
        <taxon>Apocynaceae</taxon>
        <taxon>Rauvolfioideae</taxon>
        <taxon>Vinceae</taxon>
        <taxon>Catharanthinae</taxon>
        <taxon>Catharanthus</taxon>
    </lineage>
</organism>
<evidence type="ECO:0000313" key="2">
    <source>
        <dbReference type="Proteomes" id="UP001060085"/>
    </source>
</evidence>
<reference evidence="2" key="1">
    <citation type="journal article" date="2023" name="Nat. Plants">
        <title>Single-cell RNA sequencing provides a high-resolution roadmap for understanding the multicellular compartmentation of specialized metabolism.</title>
        <authorList>
            <person name="Sun S."/>
            <person name="Shen X."/>
            <person name="Li Y."/>
            <person name="Li Y."/>
            <person name="Wang S."/>
            <person name="Li R."/>
            <person name="Zhang H."/>
            <person name="Shen G."/>
            <person name="Guo B."/>
            <person name="Wei J."/>
            <person name="Xu J."/>
            <person name="St-Pierre B."/>
            <person name="Chen S."/>
            <person name="Sun C."/>
        </authorList>
    </citation>
    <scope>NUCLEOTIDE SEQUENCE [LARGE SCALE GENOMIC DNA]</scope>
</reference>
<dbReference type="EMBL" id="CM044706">
    <property type="protein sequence ID" value="KAI5659636.1"/>
    <property type="molecule type" value="Genomic_DNA"/>
</dbReference>
<accession>A0ACC0AFX5</accession>
<keyword evidence="2" id="KW-1185">Reference proteome</keyword>
<comment type="caution">
    <text evidence="1">The sequence shown here is derived from an EMBL/GenBank/DDBJ whole genome shotgun (WGS) entry which is preliminary data.</text>
</comment>
<dbReference type="Proteomes" id="UP001060085">
    <property type="component" value="Linkage Group LG06"/>
</dbReference>
<proteinExistence type="predicted"/>
<gene>
    <name evidence="1" type="ORF">M9H77_28429</name>
</gene>
<evidence type="ECO:0000313" key="1">
    <source>
        <dbReference type="EMBL" id="KAI5659636.1"/>
    </source>
</evidence>
<protein>
    <submittedName>
        <fullName evidence="1">Uncharacterized protein</fullName>
    </submittedName>
</protein>